<evidence type="ECO:0000256" key="2">
    <source>
        <dbReference type="ARBA" id="ARBA00022475"/>
    </source>
</evidence>
<dbReference type="STRING" id="872970.SAMN04488134_10382"/>
<dbReference type="InterPro" id="IPR050640">
    <property type="entry name" value="Bact_2-comp_sensor_kinase"/>
</dbReference>
<name>A0A1H8L4Q5_9BACI</name>
<keyword evidence="5 12" id="KW-0812">Transmembrane</keyword>
<evidence type="ECO:0000256" key="8">
    <source>
        <dbReference type="ARBA" id="ARBA00022840"/>
    </source>
</evidence>
<keyword evidence="8" id="KW-0067">ATP-binding</keyword>
<evidence type="ECO:0000256" key="7">
    <source>
        <dbReference type="ARBA" id="ARBA00022777"/>
    </source>
</evidence>
<dbReference type="OrthoDB" id="9776552at2"/>
<accession>A0A1H8L4Q5</accession>
<dbReference type="InterPro" id="IPR036890">
    <property type="entry name" value="HATPase_C_sf"/>
</dbReference>
<evidence type="ECO:0000256" key="1">
    <source>
        <dbReference type="ARBA" id="ARBA00004651"/>
    </source>
</evidence>
<dbReference type="AlphaFoldDB" id="A0A1H8L4Q5"/>
<gene>
    <name evidence="14" type="ORF">SAMN04488134_10382</name>
</gene>
<keyword evidence="2" id="KW-1003">Cell membrane</keyword>
<evidence type="ECO:0000256" key="4">
    <source>
        <dbReference type="ARBA" id="ARBA00022679"/>
    </source>
</evidence>
<keyword evidence="4" id="KW-0808">Transferase</keyword>
<evidence type="ECO:0000259" key="13">
    <source>
        <dbReference type="Pfam" id="PF06580"/>
    </source>
</evidence>
<dbReference type="Gene3D" id="3.30.565.10">
    <property type="entry name" value="Histidine kinase-like ATPase, C-terminal domain"/>
    <property type="match status" value="1"/>
</dbReference>
<reference evidence="14 15" key="1">
    <citation type="submission" date="2016-10" db="EMBL/GenBank/DDBJ databases">
        <authorList>
            <person name="de Groot N.N."/>
        </authorList>
    </citation>
    <scope>NUCLEOTIDE SEQUENCE [LARGE SCALE GENOMIC DNA]</scope>
    <source>
        <strain evidence="14 15">CGMCC 1.10434</strain>
    </source>
</reference>
<protein>
    <submittedName>
        <fullName evidence="14">Histidine kinase</fullName>
    </submittedName>
</protein>
<feature type="transmembrane region" description="Helical" evidence="12">
    <location>
        <begin position="21"/>
        <end position="38"/>
    </location>
</feature>
<dbReference type="GO" id="GO:0005524">
    <property type="term" value="F:ATP binding"/>
    <property type="evidence" value="ECO:0007669"/>
    <property type="project" value="UniProtKB-KW"/>
</dbReference>
<evidence type="ECO:0000256" key="11">
    <source>
        <dbReference type="ARBA" id="ARBA00023136"/>
    </source>
</evidence>
<sequence>MKLKRFEAKIRVDILKFSFKIITLMIIITIITVSFFNYNMRNYRLNNTLDHYSSSLKHVITTNQQELYAVSKDVFIRFLTGESDSRNVFSSFYSFNARQQMKSDLLVFDEALALVLHTNPIFETDYALFHFLSIVIDNEAPLQETGALRVYQSNQSTYLLYVLPIIDQAIIGYAVSVIDGREFQLLREDTSTNYVIYDQYDNVLSASSTSIVHTTTGKLNLNNDINHKETRPFSNITITAYVSNQSYAGVFFTSLIVLAILSLFISLQTYIFSKKASTKMGHSLYLLYDQLMQVSKSPSHRISIKTEDEFETLAENINKVLAELQSAHDRNIKLSELNLESERRKLEAQFHPHFLANTLETIRSAIYVDTSLAEELLTRMNDILRYSISEKRVDLPLQDDLVYIENYLIVNQIRYEDFTYKFKIDHDLKNLRVPKLLLLPLIENSLKYGFKFRRDLKMLIAIHRGSHGDIIIRVIDNGGNLSSDQATQLNTMLTTTTKPDQHHGLINTKQRLSLMYEHARFVVKTKCRCTIIEIRMRGGHYV</sequence>
<dbReference type="RefSeq" id="WP_091495855.1">
    <property type="nucleotide sequence ID" value="NZ_FODJ01000003.1"/>
</dbReference>
<keyword evidence="6" id="KW-0547">Nucleotide-binding</keyword>
<dbReference type="Pfam" id="PF06580">
    <property type="entry name" value="His_kinase"/>
    <property type="match status" value="1"/>
</dbReference>
<evidence type="ECO:0000256" key="6">
    <source>
        <dbReference type="ARBA" id="ARBA00022741"/>
    </source>
</evidence>
<dbReference type="InterPro" id="IPR010559">
    <property type="entry name" value="Sig_transdc_His_kin_internal"/>
</dbReference>
<feature type="transmembrane region" description="Helical" evidence="12">
    <location>
        <begin position="247"/>
        <end position="272"/>
    </location>
</feature>
<keyword evidence="15" id="KW-1185">Reference proteome</keyword>
<evidence type="ECO:0000256" key="3">
    <source>
        <dbReference type="ARBA" id="ARBA00022553"/>
    </source>
</evidence>
<dbReference type="Proteomes" id="UP000199300">
    <property type="component" value="Unassembled WGS sequence"/>
</dbReference>
<keyword evidence="9 12" id="KW-1133">Transmembrane helix</keyword>
<evidence type="ECO:0000256" key="10">
    <source>
        <dbReference type="ARBA" id="ARBA00023012"/>
    </source>
</evidence>
<dbReference type="PANTHER" id="PTHR34220">
    <property type="entry name" value="SENSOR HISTIDINE KINASE YPDA"/>
    <property type="match status" value="1"/>
</dbReference>
<evidence type="ECO:0000256" key="12">
    <source>
        <dbReference type="SAM" id="Phobius"/>
    </source>
</evidence>
<evidence type="ECO:0000256" key="5">
    <source>
        <dbReference type="ARBA" id="ARBA00022692"/>
    </source>
</evidence>
<keyword evidence="10" id="KW-0902">Two-component regulatory system</keyword>
<dbReference type="PANTHER" id="PTHR34220:SF11">
    <property type="entry name" value="SENSOR PROTEIN KINASE HPTS"/>
    <property type="match status" value="1"/>
</dbReference>
<keyword evidence="7 14" id="KW-0418">Kinase</keyword>
<feature type="domain" description="Signal transduction histidine kinase internal region" evidence="13">
    <location>
        <begin position="342"/>
        <end position="417"/>
    </location>
</feature>
<keyword evidence="3" id="KW-0597">Phosphoprotein</keyword>
<dbReference type="GO" id="GO:0005886">
    <property type="term" value="C:plasma membrane"/>
    <property type="evidence" value="ECO:0007669"/>
    <property type="project" value="UniProtKB-SubCell"/>
</dbReference>
<organism evidence="14 15">
    <name type="scientific">Amphibacillus marinus</name>
    <dbReference type="NCBI Taxonomy" id="872970"/>
    <lineage>
        <taxon>Bacteria</taxon>
        <taxon>Bacillati</taxon>
        <taxon>Bacillota</taxon>
        <taxon>Bacilli</taxon>
        <taxon>Bacillales</taxon>
        <taxon>Bacillaceae</taxon>
        <taxon>Amphibacillus</taxon>
    </lineage>
</organism>
<proteinExistence type="predicted"/>
<dbReference type="GO" id="GO:0000155">
    <property type="term" value="F:phosphorelay sensor kinase activity"/>
    <property type="evidence" value="ECO:0007669"/>
    <property type="project" value="InterPro"/>
</dbReference>
<dbReference type="SUPFAM" id="SSF55874">
    <property type="entry name" value="ATPase domain of HSP90 chaperone/DNA topoisomerase II/histidine kinase"/>
    <property type="match status" value="1"/>
</dbReference>
<comment type="subcellular location">
    <subcellularLocation>
        <location evidence="1">Cell membrane</location>
        <topology evidence="1">Multi-pass membrane protein</topology>
    </subcellularLocation>
</comment>
<evidence type="ECO:0000313" key="15">
    <source>
        <dbReference type="Proteomes" id="UP000199300"/>
    </source>
</evidence>
<evidence type="ECO:0000313" key="14">
    <source>
        <dbReference type="EMBL" id="SEO00124.1"/>
    </source>
</evidence>
<evidence type="ECO:0000256" key="9">
    <source>
        <dbReference type="ARBA" id="ARBA00022989"/>
    </source>
</evidence>
<keyword evidence="11 12" id="KW-0472">Membrane</keyword>
<dbReference type="EMBL" id="FODJ01000003">
    <property type="protein sequence ID" value="SEO00124.1"/>
    <property type="molecule type" value="Genomic_DNA"/>
</dbReference>